<keyword evidence="3 5" id="KW-1133">Transmembrane helix</keyword>
<organism evidence="6 7">
    <name type="scientific">Roseovarius nanhaiticus</name>
    <dbReference type="NCBI Taxonomy" id="573024"/>
    <lineage>
        <taxon>Bacteria</taxon>
        <taxon>Pseudomonadati</taxon>
        <taxon>Pseudomonadota</taxon>
        <taxon>Alphaproteobacteria</taxon>
        <taxon>Rhodobacterales</taxon>
        <taxon>Roseobacteraceae</taxon>
        <taxon>Roseovarius</taxon>
    </lineage>
</organism>
<reference evidence="6 7" key="1">
    <citation type="submission" date="2017-01" db="EMBL/GenBank/DDBJ databases">
        <authorList>
            <person name="Mah S.A."/>
            <person name="Swanson W.J."/>
            <person name="Moy G.W."/>
            <person name="Vacquier V.D."/>
        </authorList>
    </citation>
    <scope>NUCLEOTIDE SEQUENCE [LARGE SCALE GENOMIC DNA]</scope>
    <source>
        <strain evidence="6 7">DSM 29590</strain>
    </source>
</reference>
<feature type="transmembrane region" description="Helical" evidence="5">
    <location>
        <begin position="188"/>
        <end position="211"/>
    </location>
</feature>
<dbReference type="OrthoDB" id="5421146at2"/>
<proteinExistence type="predicted"/>
<dbReference type="InterPro" id="IPR059112">
    <property type="entry name" value="CysZ/EI24"/>
</dbReference>
<protein>
    <submittedName>
        <fullName evidence="6">Uncharacterized protein involved in cysteine biosynthesis</fullName>
    </submittedName>
</protein>
<dbReference type="EMBL" id="FTNV01000001">
    <property type="protein sequence ID" value="SIS05737.1"/>
    <property type="molecule type" value="Genomic_DNA"/>
</dbReference>
<evidence type="ECO:0000256" key="1">
    <source>
        <dbReference type="ARBA" id="ARBA00004141"/>
    </source>
</evidence>
<dbReference type="AlphaFoldDB" id="A0A1N7FZL5"/>
<feature type="transmembrane region" description="Helical" evidence="5">
    <location>
        <begin position="126"/>
        <end position="144"/>
    </location>
</feature>
<dbReference type="Proteomes" id="UP000186019">
    <property type="component" value="Unassembled WGS sequence"/>
</dbReference>
<evidence type="ECO:0000256" key="2">
    <source>
        <dbReference type="ARBA" id="ARBA00022692"/>
    </source>
</evidence>
<feature type="transmembrane region" description="Helical" evidence="5">
    <location>
        <begin position="21"/>
        <end position="47"/>
    </location>
</feature>
<keyword evidence="4 5" id="KW-0472">Membrane</keyword>
<dbReference type="STRING" id="573024.SAMN05216208_0611"/>
<keyword evidence="7" id="KW-1185">Reference proteome</keyword>
<sequence>MILTAFAKALGQLGDPRFRRVLILGLALTIALLFAVYALVLIAISWLTGDAVTLPLVGEVRWLDDLLGWSSLVAMMIMSIFLMVPVASAITSLFLEDVAAAVEARHYPALPPVAPMPWSDALRDTAGFLGVLIGANLLALILYIALPFGAFAIFWGLNGYLLGREYFQLAAMRRLGRAGAQDLRRRHWLTVWAAGVLMAIPLSVPLINLLIPILGAATFTHLVHALRSDPARTG</sequence>
<evidence type="ECO:0000313" key="6">
    <source>
        <dbReference type="EMBL" id="SIS05737.1"/>
    </source>
</evidence>
<keyword evidence="2 5" id="KW-0812">Transmembrane</keyword>
<accession>A0A1N7FZL5</accession>
<evidence type="ECO:0000256" key="3">
    <source>
        <dbReference type="ARBA" id="ARBA00022989"/>
    </source>
</evidence>
<evidence type="ECO:0000313" key="7">
    <source>
        <dbReference type="Proteomes" id="UP000186019"/>
    </source>
</evidence>
<dbReference type="RefSeq" id="WP_076532363.1">
    <property type="nucleotide sequence ID" value="NZ_CANNEL010000003.1"/>
</dbReference>
<comment type="subcellular location">
    <subcellularLocation>
        <location evidence="1">Membrane</location>
        <topology evidence="1">Multi-pass membrane protein</topology>
    </subcellularLocation>
</comment>
<feature type="transmembrane region" description="Helical" evidence="5">
    <location>
        <begin position="67"/>
        <end position="95"/>
    </location>
</feature>
<gene>
    <name evidence="6" type="ORF">SAMN05421666_1525</name>
</gene>
<evidence type="ECO:0000256" key="4">
    <source>
        <dbReference type="ARBA" id="ARBA00023136"/>
    </source>
</evidence>
<evidence type="ECO:0000256" key="5">
    <source>
        <dbReference type="SAM" id="Phobius"/>
    </source>
</evidence>
<name>A0A1N7FZL5_9RHOB</name>
<dbReference type="Pfam" id="PF07264">
    <property type="entry name" value="EI24"/>
    <property type="match status" value="1"/>
</dbReference>